<sequence>MARDFRFATACSSMRSHKAEDAAVLPPPPSLTCVPKDASRPRAGLSAALAYAPCLPPPDLPLDLITTAQSQNLRVPAITSNGGEPRLQTQAPQDCPNMITLNSTGIRAFKCP</sequence>
<gene>
    <name evidence="1" type="ORF">ECPE_LOCUS17082</name>
</gene>
<evidence type="ECO:0000313" key="3">
    <source>
        <dbReference type="WBParaSite" id="ECPE_0001712601-mRNA-1"/>
    </source>
</evidence>
<dbReference type="EMBL" id="UZAN01067391">
    <property type="protein sequence ID" value="VDP94359.1"/>
    <property type="molecule type" value="Genomic_DNA"/>
</dbReference>
<accession>A0A183BCZ7</accession>
<evidence type="ECO:0000313" key="1">
    <source>
        <dbReference type="EMBL" id="VDP94359.1"/>
    </source>
</evidence>
<proteinExistence type="predicted"/>
<dbReference type="AlphaFoldDB" id="A0A183BCZ7"/>
<reference evidence="3" key="1">
    <citation type="submission" date="2016-06" db="UniProtKB">
        <authorList>
            <consortium name="WormBaseParasite"/>
        </authorList>
    </citation>
    <scope>IDENTIFICATION</scope>
</reference>
<protein>
    <submittedName>
        <fullName evidence="1 3">Uncharacterized protein</fullName>
    </submittedName>
</protein>
<reference evidence="1 2" key="2">
    <citation type="submission" date="2018-11" db="EMBL/GenBank/DDBJ databases">
        <authorList>
            <consortium name="Pathogen Informatics"/>
        </authorList>
    </citation>
    <scope>NUCLEOTIDE SEQUENCE [LARGE SCALE GENOMIC DNA]</scope>
    <source>
        <strain evidence="1 2">Egypt</strain>
    </source>
</reference>
<evidence type="ECO:0000313" key="2">
    <source>
        <dbReference type="Proteomes" id="UP000272942"/>
    </source>
</evidence>
<dbReference type="Proteomes" id="UP000272942">
    <property type="component" value="Unassembled WGS sequence"/>
</dbReference>
<dbReference type="WBParaSite" id="ECPE_0001712601-mRNA-1">
    <property type="protein sequence ID" value="ECPE_0001712601-mRNA-1"/>
    <property type="gene ID" value="ECPE_0001712601"/>
</dbReference>
<keyword evidence="2" id="KW-1185">Reference proteome</keyword>
<name>A0A183BCZ7_9TREM</name>
<organism evidence="3">
    <name type="scientific">Echinostoma caproni</name>
    <dbReference type="NCBI Taxonomy" id="27848"/>
    <lineage>
        <taxon>Eukaryota</taxon>
        <taxon>Metazoa</taxon>
        <taxon>Spiralia</taxon>
        <taxon>Lophotrochozoa</taxon>
        <taxon>Platyhelminthes</taxon>
        <taxon>Trematoda</taxon>
        <taxon>Digenea</taxon>
        <taxon>Plagiorchiida</taxon>
        <taxon>Echinostomata</taxon>
        <taxon>Echinostomatoidea</taxon>
        <taxon>Echinostomatidae</taxon>
        <taxon>Echinostoma</taxon>
    </lineage>
</organism>